<dbReference type="AlphaFoldDB" id="A0A5B7JFR2"/>
<proteinExistence type="predicted"/>
<comment type="caution">
    <text evidence="1">The sequence shown here is derived from an EMBL/GenBank/DDBJ whole genome shotgun (WGS) entry which is preliminary data.</text>
</comment>
<accession>A0A5B7JFR2</accession>
<gene>
    <name evidence="1" type="ORF">E2C01_086213</name>
</gene>
<keyword evidence="2" id="KW-1185">Reference proteome</keyword>
<dbReference type="Proteomes" id="UP000324222">
    <property type="component" value="Unassembled WGS sequence"/>
</dbReference>
<dbReference type="EMBL" id="VSRR010086919">
    <property type="protein sequence ID" value="MPC91194.1"/>
    <property type="molecule type" value="Genomic_DNA"/>
</dbReference>
<protein>
    <submittedName>
        <fullName evidence="1">Uncharacterized protein</fullName>
    </submittedName>
</protein>
<organism evidence="1 2">
    <name type="scientific">Portunus trituberculatus</name>
    <name type="common">Swimming crab</name>
    <name type="synonym">Neptunus trituberculatus</name>
    <dbReference type="NCBI Taxonomy" id="210409"/>
    <lineage>
        <taxon>Eukaryota</taxon>
        <taxon>Metazoa</taxon>
        <taxon>Ecdysozoa</taxon>
        <taxon>Arthropoda</taxon>
        <taxon>Crustacea</taxon>
        <taxon>Multicrustacea</taxon>
        <taxon>Malacostraca</taxon>
        <taxon>Eumalacostraca</taxon>
        <taxon>Eucarida</taxon>
        <taxon>Decapoda</taxon>
        <taxon>Pleocyemata</taxon>
        <taxon>Brachyura</taxon>
        <taxon>Eubrachyura</taxon>
        <taxon>Portunoidea</taxon>
        <taxon>Portunidae</taxon>
        <taxon>Portuninae</taxon>
        <taxon>Portunus</taxon>
    </lineage>
</organism>
<name>A0A5B7JFR2_PORTR</name>
<evidence type="ECO:0000313" key="2">
    <source>
        <dbReference type="Proteomes" id="UP000324222"/>
    </source>
</evidence>
<sequence length="118" mass="13175">MDGIRCTGCLEGHWREVGRERRREGGREGGKEVCCGPRVGRDGGREGRVLNVIGCSYREVGYDASLLGGEGQRCIRWQEVAIARVAQKFLSKLTKEIAGWAGVENRWSPSVHRDILYV</sequence>
<evidence type="ECO:0000313" key="1">
    <source>
        <dbReference type="EMBL" id="MPC91194.1"/>
    </source>
</evidence>
<reference evidence="1 2" key="1">
    <citation type="submission" date="2019-05" db="EMBL/GenBank/DDBJ databases">
        <title>Another draft genome of Portunus trituberculatus and its Hox gene families provides insights of decapod evolution.</title>
        <authorList>
            <person name="Jeong J.-H."/>
            <person name="Song I."/>
            <person name="Kim S."/>
            <person name="Choi T."/>
            <person name="Kim D."/>
            <person name="Ryu S."/>
            <person name="Kim W."/>
        </authorList>
    </citation>
    <scope>NUCLEOTIDE SEQUENCE [LARGE SCALE GENOMIC DNA]</scope>
    <source>
        <tissue evidence="1">Muscle</tissue>
    </source>
</reference>